<accession>A0A1I7X3E6</accession>
<keyword evidence="1" id="KW-1185">Reference proteome</keyword>
<dbReference type="AlphaFoldDB" id="A0A1I7X3E6"/>
<evidence type="ECO:0000313" key="2">
    <source>
        <dbReference type="WBParaSite" id="Hba_12118"/>
    </source>
</evidence>
<proteinExistence type="predicted"/>
<sequence>MFAVNKFYCYFHDHQFLLLADHKPLFFTFKPKERVPIYASAPDALSCLITESSESDEIVISNVDVEIVVEAEETCDKLSLTNRDIVQDTDKNRLLEELYHRKNELSEINGTLLYENRVIIPTSFQKKLFLELKMDLNSSSSCASTGTMNQTGLLEQLYVTIELPFIM</sequence>
<organism evidence="1 2">
    <name type="scientific">Heterorhabditis bacteriophora</name>
    <name type="common">Entomopathogenic nematode worm</name>
    <dbReference type="NCBI Taxonomy" id="37862"/>
    <lineage>
        <taxon>Eukaryota</taxon>
        <taxon>Metazoa</taxon>
        <taxon>Ecdysozoa</taxon>
        <taxon>Nematoda</taxon>
        <taxon>Chromadorea</taxon>
        <taxon>Rhabditida</taxon>
        <taxon>Rhabditina</taxon>
        <taxon>Rhabditomorpha</taxon>
        <taxon>Strongyloidea</taxon>
        <taxon>Heterorhabditidae</taxon>
        <taxon>Heterorhabditis</taxon>
    </lineage>
</organism>
<evidence type="ECO:0000313" key="1">
    <source>
        <dbReference type="Proteomes" id="UP000095283"/>
    </source>
</evidence>
<name>A0A1I7X3E6_HETBA</name>
<protein>
    <submittedName>
        <fullName evidence="2">RT_RNaseH domain-containing protein</fullName>
    </submittedName>
</protein>
<reference evidence="2" key="1">
    <citation type="submission" date="2016-11" db="UniProtKB">
        <authorList>
            <consortium name="WormBaseParasite"/>
        </authorList>
    </citation>
    <scope>IDENTIFICATION</scope>
</reference>
<dbReference type="Proteomes" id="UP000095283">
    <property type="component" value="Unplaced"/>
</dbReference>
<dbReference type="WBParaSite" id="Hba_12118">
    <property type="protein sequence ID" value="Hba_12118"/>
    <property type="gene ID" value="Hba_12118"/>
</dbReference>